<sequence length="270" mass="30690">MAKEENRKAVSNENHKENKKTNEDKKWSIRNLITDLRDDALDTVAGTAISLILKLARNVLFDNKSLAKMPDRQLELLSQTGHYVRDLREVAGLTVDDLADAIDLSDKSILEAVEAGTATLSFELILRLSAVLARYDPVPFILQFIRTYSPETWEMLDDWGIARIPMQFERERRFVSILRRHHIARELTDDEFMDLLKLTDDAFRVGLNWYHRKHPEWSSDRDDPAPLDVDLAPATLTSGEKENNSSDAEQGVKPKLKGKTSSKSEASTKG</sequence>
<dbReference type="EMBL" id="CP021425">
    <property type="protein sequence ID" value="ARU56095.1"/>
    <property type="molecule type" value="Genomic_DNA"/>
</dbReference>
<evidence type="ECO:0000256" key="1">
    <source>
        <dbReference type="SAM" id="MobiDB-lite"/>
    </source>
</evidence>
<feature type="compositionally biased region" description="Polar residues" evidence="1">
    <location>
        <begin position="261"/>
        <end position="270"/>
    </location>
</feature>
<dbReference type="SUPFAM" id="SSF47413">
    <property type="entry name" value="lambda repressor-like DNA-binding domains"/>
    <property type="match status" value="1"/>
</dbReference>
<proteinExistence type="predicted"/>
<dbReference type="PROSITE" id="PS50943">
    <property type="entry name" value="HTH_CROC1"/>
    <property type="match status" value="1"/>
</dbReference>
<keyword evidence="4" id="KW-1185">Reference proteome</keyword>
<dbReference type="Gene3D" id="1.10.260.40">
    <property type="entry name" value="lambda repressor-like DNA-binding domains"/>
    <property type="match status" value="1"/>
</dbReference>
<evidence type="ECO:0000313" key="4">
    <source>
        <dbReference type="Proteomes" id="UP000196027"/>
    </source>
</evidence>
<organism evidence="3 4">
    <name type="scientific">Oleiphilus messinensis</name>
    <dbReference type="NCBI Taxonomy" id="141451"/>
    <lineage>
        <taxon>Bacteria</taxon>
        <taxon>Pseudomonadati</taxon>
        <taxon>Pseudomonadota</taxon>
        <taxon>Gammaproteobacteria</taxon>
        <taxon>Oceanospirillales</taxon>
        <taxon>Oleiphilaceae</taxon>
        <taxon>Oleiphilus</taxon>
    </lineage>
</organism>
<dbReference type="InterPro" id="IPR010982">
    <property type="entry name" value="Lambda_DNA-bd_dom_sf"/>
</dbReference>
<dbReference type="GO" id="GO:0003677">
    <property type="term" value="F:DNA binding"/>
    <property type="evidence" value="ECO:0007669"/>
    <property type="project" value="InterPro"/>
</dbReference>
<dbReference type="KEGG" id="ome:OLMES_2022"/>
<dbReference type="InterPro" id="IPR001387">
    <property type="entry name" value="Cro/C1-type_HTH"/>
</dbReference>
<protein>
    <recommendedName>
        <fullName evidence="2">HTH cro/C1-type domain-containing protein</fullName>
    </recommendedName>
</protein>
<evidence type="ECO:0000259" key="2">
    <source>
        <dbReference type="PROSITE" id="PS50943"/>
    </source>
</evidence>
<reference evidence="3 4" key="1">
    <citation type="submission" date="2017-05" db="EMBL/GenBank/DDBJ databases">
        <title>Genomic insights into alkan degradation activity of Oleiphilus messinensis.</title>
        <authorList>
            <person name="Kozyavkin S.A."/>
            <person name="Slesarev A.I."/>
            <person name="Golyshin P.N."/>
            <person name="Korzhenkov A."/>
            <person name="Golyshina O.N."/>
            <person name="Toshchakov S.V."/>
        </authorList>
    </citation>
    <scope>NUCLEOTIDE SEQUENCE [LARGE SCALE GENOMIC DNA]</scope>
    <source>
        <strain evidence="3 4">ME102</strain>
    </source>
</reference>
<gene>
    <name evidence="3" type="ORF">OLMES_2022</name>
</gene>
<dbReference type="OrthoDB" id="6359369at2"/>
<feature type="compositionally biased region" description="Low complexity" evidence="1">
    <location>
        <begin position="226"/>
        <end position="236"/>
    </location>
</feature>
<feature type="region of interest" description="Disordered" evidence="1">
    <location>
        <begin position="216"/>
        <end position="270"/>
    </location>
</feature>
<dbReference type="Proteomes" id="UP000196027">
    <property type="component" value="Chromosome"/>
</dbReference>
<dbReference type="CDD" id="cd00093">
    <property type="entry name" value="HTH_XRE"/>
    <property type="match status" value="1"/>
</dbReference>
<feature type="domain" description="HTH cro/C1-type" evidence="2">
    <location>
        <begin position="84"/>
        <end position="138"/>
    </location>
</feature>
<name>A0A1Y0I9D3_9GAMM</name>
<feature type="region of interest" description="Disordered" evidence="1">
    <location>
        <begin position="1"/>
        <end position="23"/>
    </location>
</feature>
<dbReference type="RefSeq" id="WP_087461124.1">
    <property type="nucleotide sequence ID" value="NZ_CP021425.1"/>
</dbReference>
<evidence type="ECO:0000313" key="3">
    <source>
        <dbReference type="EMBL" id="ARU56095.1"/>
    </source>
</evidence>
<accession>A0A1Y0I9D3</accession>
<dbReference type="AlphaFoldDB" id="A0A1Y0I9D3"/>